<dbReference type="InterPro" id="IPR052003">
    <property type="entry name" value="HR_DNA-Binding_Protein"/>
</dbReference>
<feature type="compositionally biased region" description="Basic and acidic residues" evidence="1">
    <location>
        <begin position="116"/>
        <end position="135"/>
    </location>
</feature>
<name>A0A8T2J5X6_9PIPI</name>
<feature type="domain" description="RAD51 interacting motif" evidence="2">
    <location>
        <begin position="250"/>
        <end position="288"/>
    </location>
</feature>
<feature type="compositionally biased region" description="Low complexity" evidence="1">
    <location>
        <begin position="201"/>
        <end position="219"/>
    </location>
</feature>
<dbReference type="InterPro" id="IPR031419">
    <property type="entry name" value="RAD51_interact"/>
</dbReference>
<dbReference type="PANTHER" id="PTHR15361:SF4">
    <property type="entry name" value="RAD51-ASSOCIATED PROTEIN 1"/>
    <property type="match status" value="1"/>
</dbReference>
<feature type="compositionally biased region" description="Basic and acidic residues" evidence="1">
    <location>
        <begin position="184"/>
        <end position="193"/>
    </location>
</feature>
<dbReference type="AlphaFoldDB" id="A0A8T2J5X6"/>
<organism evidence="3 4">
    <name type="scientific">Hymenochirus boettgeri</name>
    <name type="common">Congo dwarf clawed frog</name>
    <dbReference type="NCBI Taxonomy" id="247094"/>
    <lineage>
        <taxon>Eukaryota</taxon>
        <taxon>Metazoa</taxon>
        <taxon>Chordata</taxon>
        <taxon>Craniata</taxon>
        <taxon>Vertebrata</taxon>
        <taxon>Euteleostomi</taxon>
        <taxon>Amphibia</taxon>
        <taxon>Batrachia</taxon>
        <taxon>Anura</taxon>
        <taxon>Pipoidea</taxon>
        <taxon>Pipidae</taxon>
        <taxon>Pipinae</taxon>
        <taxon>Hymenochirus</taxon>
    </lineage>
</organism>
<dbReference type="EMBL" id="JAACNH010000006">
    <property type="protein sequence ID" value="KAG8438854.1"/>
    <property type="molecule type" value="Genomic_DNA"/>
</dbReference>
<proteinExistence type="predicted"/>
<reference evidence="3" key="1">
    <citation type="thesis" date="2020" institute="ProQuest LLC" country="789 East Eisenhower Parkway, Ann Arbor, MI, USA">
        <title>Comparative Genomics and Chromosome Evolution.</title>
        <authorList>
            <person name="Mudd A.B."/>
        </authorList>
    </citation>
    <scope>NUCLEOTIDE SEQUENCE</scope>
    <source>
        <strain evidence="3">Female2</strain>
        <tissue evidence="3">Blood</tissue>
    </source>
</reference>
<keyword evidence="4" id="KW-1185">Reference proteome</keyword>
<dbReference type="Proteomes" id="UP000812440">
    <property type="component" value="Chromosome 3"/>
</dbReference>
<protein>
    <recommendedName>
        <fullName evidence="2">RAD51 interacting motif domain-containing protein</fullName>
    </recommendedName>
</protein>
<evidence type="ECO:0000256" key="1">
    <source>
        <dbReference type="SAM" id="MobiDB-lite"/>
    </source>
</evidence>
<comment type="caution">
    <text evidence="3">The sequence shown here is derived from an EMBL/GenBank/DDBJ whole genome shotgun (WGS) entry which is preliminary data.</text>
</comment>
<dbReference type="GO" id="GO:0036297">
    <property type="term" value="P:interstrand cross-link repair"/>
    <property type="evidence" value="ECO:0007669"/>
    <property type="project" value="TreeGrafter"/>
</dbReference>
<feature type="compositionally biased region" description="Basic and acidic residues" evidence="1">
    <location>
        <begin position="37"/>
        <end position="47"/>
    </location>
</feature>
<dbReference type="OrthoDB" id="6162659at2759"/>
<evidence type="ECO:0000259" key="2">
    <source>
        <dbReference type="Pfam" id="PF15696"/>
    </source>
</evidence>
<dbReference type="GO" id="GO:0003697">
    <property type="term" value="F:single-stranded DNA binding"/>
    <property type="evidence" value="ECO:0007669"/>
    <property type="project" value="TreeGrafter"/>
</dbReference>
<dbReference type="GO" id="GO:0000724">
    <property type="term" value="P:double-strand break repair via homologous recombination"/>
    <property type="evidence" value="ECO:0007669"/>
    <property type="project" value="TreeGrafter"/>
</dbReference>
<feature type="compositionally biased region" description="Polar residues" evidence="1">
    <location>
        <begin position="86"/>
        <end position="113"/>
    </location>
</feature>
<accession>A0A8T2J5X6</accession>
<dbReference type="PANTHER" id="PTHR15361">
    <property type="entry name" value="RAD51/NUKS-INTERACTING PROTEIN"/>
    <property type="match status" value="1"/>
</dbReference>
<sequence>MDRPVRNKKSVDYSQFGDLDNDDEDFAISSAPPNKKPRVETKKEKKEKPAKKSNKPDSLSQQGSQGKRIPLDDKLYRRDLQVALTLSAQNTTAQVESRNNNGLDAIIPNSNNPLDGRNRREAATKAIREQRKILADDVGDEEAEDEFKPDTVADDEDSESESSGEDEEFEVKKNKKPKANKGLKQNDKTEKKEKKQAKPRATASSASPVSSKAKPLPAKRGPISSPAPAKQVVNHSSPSGVRKPTWSPPASIGSVKSPLVGVTVKSPNQGLRLGLSRLARVKPLHPTLVNN</sequence>
<feature type="region of interest" description="Disordered" evidence="1">
    <location>
        <begin position="1"/>
        <end position="73"/>
    </location>
</feature>
<feature type="region of interest" description="Disordered" evidence="1">
    <location>
        <begin position="86"/>
        <end position="256"/>
    </location>
</feature>
<evidence type="ECO:0000313" key="4">
    <source>
        <dbReference type="Proteomes" id="UP000812440"/>
    </source>
</evidence>
<dbReference type="GO" id="GO:0003690">
    <property type="term" value="F:double-stranded DNA binding"/>
    <property type="evidence" value="ECO:0007669"/>
    <property type="project" value="TreeGrafter"/>
</dbReference>
<feature type="compositionally biased region" description="Acidic residues" evidence="1">
    <location>
        <begin position="152"/>
        <end position="169"/>
    </location>
</feature>
<gene>
    <name evidence="3" type="ORF">GDO86_005152</name>
</gene>
<feature type="compositionally biased region" description="Basic and acidic residues" evidence="1">
    <location>
        <begin position="1"/>
        <end position="11"/>
    </location>
</feature>
<dbReference type="Pfam" id="PF15696">
    <property type="entry name" value="RAD51_interact"/>
    <property type="match status" value="1"/>
</dbReference>
<evidence type="ECO:0000313" key="3">
    <source>
        <dbReference type="EMBL" id="KAG8438854.1"/>
    </source>
</evidence>